<protein>
    <submittedName>
        <fullName evidence="1">Uncharacterized protein</fullName>
    </submittedName>
</protein>
<keyword evidence="2" id="KW-1185">Reference proteome</keyword>
<name>A0A399SV08_9BACT</name>
<accession>A0A399SV08</accession>
<gene>
    <name evidence="1" type="ORF">D1614_18750</name>
</gene>
<evidence type="ECO:0000313" key="2">
    <source>
        <dbReference type="Proteomes" id="UP000265926"/>
    </source>
</evidence>
<dbReference type="AlphaFoldDB" id="A0A399SV08"/>
<dbReference type="Proteomes" id="UP000265926">
    <property type="component" value="Unassembled WGS sequence"/>
</dbReference>
<dbReference type="EMBL" id="QWGR01000014">
    <property type="protein sequence ID" value="RIJ46452.1"/>
    <property type="molecule type" value="Genomic_DNA"/>
</dbReference>
<sequence>MANNNVVVLERSKATMIVNNSQGRNRPSKVIFNVVDLAVFVQLWLWNFQDDIGLGSFLFITLMKCNLT</sequence>
<evidence type="ECO:0000313" key="1">
    <source>
        <dbReference type="EMBL" id="RIJ46452.1"/>
    </source>
</evidence>
<proteinExistence type="predicted"/>
<reference evidence="1 2" key="1">
    <citation type="submission" date="2018-08" db="EMBL/GenBank/DDBJ databases">
        <title>Pallidiluteibacterium maritimus gen. nov., sp. nov., isolated from coastal sediment.</title>
        <authorList>
            <person name="Zhou L.Y."/>
        </authorList>
    </citation>
    <scope>NUCLEOTIDE SEQUENCE [LARGE SCALE GENOMIC DNA]</scope>
    <source>
        <strain evidence="1 2">XSD2</strain>
    </source>
</reference>
<comment type="caution">
    <text evidence="1">The sequence shown here is derived from an EMBL/GenBank/DDBJ whole genome shotgun (WGS) entry which is preliminary data.</text>
</comment>
<organism evidence="1 2">
    <name type="scientific">Maribellus luteus</name>
    <dbReference type="NCBI Taxonomy" id="2305463"/>
    <lineage>
        <taxon>Bacteria</taxon>
        <taxon>Pseudomonadati</taxon>
        <taxon>Bacteroidota</taxon>
        <taxon>Bacteroidia</taxon>
        <taxon>Marinilabiliales</taxon>
        <taxon>Prolixibacteraceae</taxon>
        <taxon>Maribellus</taxon>
    </lineage>
</organism>